<accession>A0ACC1QM44</accession>
<sequence length="466" mass="52099">MSDGVTNPHDPATGFAEDKGKGKAAERVHDDAQMEDDDEDDDEDEDEDDDDFEGENEGEDIEDGADEVDLNNIVEGGRRTRGAKIDFAKAAAENPADDDDDEDDDDFEPPVQDTEIEEDLREGDGALLTYFQNCQFFPQAHVYRSSVLPLLEHIPPFAWSELGSAYKITMSNTWRLYDSLGQLLPLLGNPETDSSSENERRIASITSLARDSDKIEWGITVIRVDYSAPQSQLLDALDCINDAVRRDLDAAHAANGARNKDTIYENTATEHGWPVRRRRGTVASAGERLFAAYDLHLLSHFYNLNQATTNTIRHEFRNWIVRKKGNTCGGDMRYVFCVILDTDTIHQLHQIWRQSFRVATAQQQMQLKVLDAVPGDECHGAYKVYLGGMHGLVNFWFARTMRRHSLEYFLKEPSDDGGMWCFGPPNPAPLPAEEVAKAEKPTNSKGKKVARGGGGWRGKKKRGGGS</sequence>
<reference evidence="1" key="1">
    <citation type="submission" date="2022-07" db="EMBL/GenBank/DDBJ databases">
        <title>Genome Sequence of Lecanicillium saksenae.</title>
        <authorList>
            <person name="Buettner E."/>
        </authorList>
    </citation>
    <scope>NUCLEOTIDE SEQUENCE</scope>
    <source>
        <strain evidence="1">VT-O1</strain>
    </source>
</reference>
<gene>
    <name evidence="1" type="ORF">NLG97_g7368</name>
</gene>
<evidence type="ECO:0000313" key="2">
    <source>
        <dbReference type="Proteomes" id="UP001148737"/>
    </source>
</evidence>
<keyword evidence="2" id="KW-1185">Reference proteome</keyword>
<comment type="caution">
    <text evidence="1">The sequence shown here is derived from an EMBL/GenBank/DDBJ whole genome shotgun (WGS) entry which is preliminary data.</text>
</comment>
<dbReference type="Proteomes" id="UP001148737">
    <property type="component" value="Unassembled WGS sequence"/>
</dbReference>
<dbReference type="EMBL" id="JANAKD010001117">
    <property type="protein sequence ID" value="KAJ3483173.1"/>
    <property type="molecule type" value="Genomic_DNA"/>
</dbReference>
<organism evidence="1 2">
    <name type="scientific">Lecanicillium saksenae</name>
    <dbReference type="NCBI Taxonomy" id="468837"/>
    <lineage>
        <taxon>Eukaryota</taxon>
        <taxon>Fungi</taxon>
        <taxon>Dikarya</taxon>
        <taxon>Ascomycota</taxon>
        <taxon>Pezizomycotina</taxon>
        <taxon>Sordariomycetes</taxon>
        <taxon>Hypocreomycetidae</taxon>
        <taxon>Hypocreales</taxon>
        <taxon>Cordycipitaceae</taxon>
        <taxon>Lecanicillium</taxon>
    </lineage>
</organism>
<protein>
    <submittedName>
        <fullName evidence="1">Uncharacterized protein</fullName>
    </submittedName>
</protein>
<proteinExistence type="predicted"/>
<name>A0ACC1QM44_9HYPO</name>
<evidence type="ECO:0000313" key="1">
    <source>
        <dbReference type="EMBL" id="KAJ3483173.1"/>
    </source>
</evidence>